<comment type="subcellular location">
    <subcellularLocation>
        <location evidence="1">Membrane</location>
        <topology evidence="1">Multi-pass membrane protein</topology>
    </subcellularLocation>
</comment>
<dbReference type="AlphaFoldDB" id="A0A0W0YQD9"/>
<feature type="transmembrane region" description="Helical" evidence="5">
    <location>
        <begin position="6"/>
        <end position="24"/>
    </location>
</feature>
<evidence type="ECO:0000313" key="6">
    <source>
        <dbReference type="EMBL" id="KTD59081.1"/>
    </source>
</evidence>
<evidence type="ECO:0000256" key="4">
    <source>
        <dbReference type="ARBA" id="ARBA00023136"/>
    </source>
</evidence>
<dbReference type="eggNOG" id="COG4095">
    <property type="taxonomic scope" value="Bacteria"/>
</dbReference>
<keyword evidence="3 5" id="KW-1133">Transmembrane helix</keyword>
<evidence type="ECO:0000256" key="5">
    <source>
        <dbReference type="SAM" id="Phobius"/>
    </source>
</evidence>
<dbReference type="GO" id="GO:0016020">
    <property type="term" value="C:membrane"/>
    <property type="evidence" value="ECO:0007669"/>
    <property type="project" value="UniProtKB-SubCell"/>
</dbReference>
<evidence type="ECO:0000313" key="7">
    <source>
        <dbReference type="Proteomes" id="UP000054600"/>
    </source>
</evidence>
<keyword evidence="4 5" id="KW-0472">Membrane</keyword>
<accession>A0A0W0YQD9</accession>
<dbReference type="SMART" id="SM00679">
    <property type="entry name" value="CTNS"/>
    <property type="match status" value="1"/>
</dbReference>
<dbReference type="InterPro" id="IPR006603">
    <property type="entry name" value="PQ-loop_rpt"/>
</dbReference>
<dbReference type="STRING" id="1122169.Lsha_2008"/>
<dbReference type="InterPro" id="IPR004316">
    <property type="entry name" value="SWEET_rpt"/>
</dbReference>
<dbReference type="Gene3D" id="1.20.1280.290">
    <property type="match status" value="1"/>
</dbReference>
<dbReference type="Pfam" id="PF03083">
    <property type="entry name" value="MtN3_slv"/>
    <property type="match status" value="1"/>
</dbReference>
<feature type="transmembrane region" description="Helical" evidence="5">
    <location>
        <begin position="36"/>
        <end position="53"/>
    </location>
</feature>
<name>A0A0W0YQD9_9GAMM</name>
<dbReference type="PATRIC" id="fig|1122169.6.peg.2294"/>
<dbReference type="EMBL" id="LNYW01000051">
    <property type="protein sequence ID" value="KTD59081.1"/>
    <property type="molecule type" value="Genomic_DNA"/>
</dbReference>
<evidence type="ECO:0000256" key="2">
    <source>
        <dbReference type="ARBA" id="ARBA00022692"/>
    </source>
</evidence>
<feature type="transmembrane region" description="Helical" evidence="5">
    <location>
        <begin position="59"/>
        <end position="79"/>
    </location>
</feature>
<evidence type="ECO:0000256" key="3">
    <source>
        <dbReference type="ARBA" id="ARBA00022989"/>
    </source>
</evidence>
<dbReference type="OrthoDB" id="122062at2"/>
<keyword evidence="2 5" id="KW-0812">Transmembrane</keyword>
<keyword evidence="7" id="KW-1185">Reference proteome</keyword>
<evidence type="ECO:0000256" key="1">
    <source>
        <dbReference type="ARBA" id="ARBA00004141"/>
    </source>
</evidence>
<comment type="caution">
    <text evidence="6">The sequence shown here is derived from an EMBL/GenBank/DDBJ whole genome shotgun (WGS) entry which is preliminary data.</text>
</comment>
<gene>
    <name evidence="6" type="ORF">Lsha_2008</name>
</gene>
<protein>
    <submittedName>
        <fullName evidence="6">MtN3/saliva family protein</fullName>
    </submittedName>
</protein>
<dbReference type="Proteomes" id="UP000054600">
    <property type="component" value="Unassembled WGS sequence"/>
</dbReference>
<organism evidence="6 7">
    <name type="scientific">Legionella shakespearei DSM 23087</name>
    <dbReference type="NCBI Taxonomy" id="1122169"/>
    <lineage>
        <taxon>Bacteria</taxon>
        <taxon>Pseudomonadati</taxon>
        <taxon>Pseudomonadota</taxon>
        <taxon>Gammaproteobacteria</taxon>
        <taxon>Legionellales</taxon>
        <taxon>Legionellaceae</taxon>
        <taxon>Legionella</taxon>
    </lineage>
</organism>
<reference evidence="6 7" key="1">
    <citation type="submission" date="2015-11" db="EMBL/GenBank/DDBJ databases">
        <title>Genomic analysis of 38 Legionella species identifies large and diverse effector repertoires.</title>
        <authorList>
            <person name="Burstein D."/>
            <person name="Amaro F."/>
            <person name="Zusman T."/>
            <person name="Lifshitz Z."/>
            <person name="Cohen O."/>
            <person name="Gilbert J.A."/>
            <person name="Pupko T."/>
            <person name="Shuman H.A."/>
            <person name="Segal G."/>
        </authorList>
    </citation>
    <scope>NUCLEOTIDE SEQUENCE [LARGE SCALE GENOMIC DNA]</scope>
    <source>
        <strain evidence="6 7">ATCC 49655</strain>
    </source>
</reference>
<proteinExistence type="predicted"/>
<sequence length="90" mass="10051">MTLIFISGTIAFITSFIGLLPQIFKAIKTKSTQDISMIMLINYLICSLAWIVYGGSTDSFFVLSSNVVGLIISLLLIILKRRYDSRTVQL</sequence>